<dbReference type="EMBL" id="UFSM01000001">
    <property type="protein sequence ID" value="SUU88223.1"/>
    <property type="molecule type" value="Genomic_DNA"/>
</dbReference>
<dbReference type="GO" id="GO:0005737">
    <property type="term" value="C:cytoplasm"/>
    <property type="evidence" value="ECO:0007669"/>
    <property type="project" value="UniProtKB-SubCell"/>
</dbReference>
<evidence type="ECO:0000256" key="5">
    <source>
        <dbReference type="ARBA" id="ARBA00023163"/>
    </source>
</evidence>
<sequence>MNIGTASEKSGLPAKTIRYYEDIGLLRPDRADNGYRDYSMSDVHRLRFLQRSRSLGFSVEECRQLLSLYGDKERESADVKAIAETKLVEIDRKLAELTELRNTLRHLVHNCHGDARPDCPIIDGLSGRMQTQ</sequence>
<dbReference type="PROSITE" id="PS50937">
    <property type="entry name" value="HTH_MERR_2"/>
    <property type="match status" value="1"/>
</dbReference>
<dbReference type="Pfam" id="PF09278">
    <property type="entry name" value="MerR-DNA-bind"/>
    <property type="match status" value="1"/>
</dbReference>
<evidence type="ECO:0000256" key="6">
    <source>
        <dbReference type="SAM" id="Coils"/>
    </source>
</evidence>
<reference evidence="8 9" key="1">
    <citation type="submission" date="2018-06" db="EMBL/GenBank/DDBJ databases">
        <authorList>
            <consortium name="Pathogen Informatics"/>
            <person name="Doyle S."/>
        </authorList>
    </citation>
    <scope>NUCLEOTIDE SEQUENCE [LARGE SCALE GENOMIC DNA]</scope>
    <source>
        <strain evidence="8 9">NCTC10684</strain>
    </source>
</reference>
<evidence type="ECO:0000259" key="7">
    <source>
        <dbReference type="PROSITE" id="PS50937"/>
    </source>
</evidence>
<dbReference type="InterPro" id="IPR000551">
    <property type="entry name" value="MerR-type_HTH_dom"/>
</dbReference>
<dbReference type="GO" id="GO:0003677">
    <property type="term" value="F:DNA binding"/>
    <property type="evidence" value="ECO:0007669"/>
    <property type="project" value="UniProtKB-KW"/>
</dbReference>
<keyword evidence="2" id="KW-0963">Cytoplasm</keyword>
<dbReference type="PRINTS" id="PR00040">
    <property type="entry name" value="HTHMERR"/>
</dbReference>
<dbReference type="InterPro" id="IPR047057">
    <property type="entry name" value="MerR_fam"/>
</dbReference>
<organism evidence="8 9">
    <name type="scientific">Aminobacter aminovorans</name>
    <name type="common">Chelatobacter heintzii</name>
    <dbReference type="NCBI Taxonomy" id="83263"/>
    <lineage>
        <taxon>Bacteria</taxon>
        <taxon>Pseudomonadati</taxon>
        <taxon>Pseudomonadota</taxon>
        <taxon>Alphaproteobacteria</taxon>
        <taxon>Hyphomicrobiales</taxon>
        <taxon>Phyllobacteriaceae</taxon>
        <taxon>Aminobacter</taxon>
    </lineage>
</organism>
<dbReference type="InterPro" id="IPR009061">
    <property type="entry name" value="DNA-bd_dom_put_sf"/>
</dbReference>
<feature type="domain" description="HTH merR-type" evidence="7">
    <location>
        <begin position="1"/>
        <end position="68"/>
    </location>
</feature>
<dbReference type="GO" id="GO:0045893">
    <property type="term" value="P:positive regulation of DNA-templated transcription"/>
    <property type="evidence" value="ECO:0007669"/>
    <property type="project" value="InterPro"/>
</dbReference>
<evidence type="ECO:0000256" key="3">
    <source>
        <dbReference type="ARBA" id="ARBA00023015"/>
    </source>
</evidence>
<dbReference type="InterPro" id="IPR011789">
    <property type="entry name" value="CueR"/>
</dbReference>
<dbReference type="GO" id="GO:0005507">
    <property type="term" value="F:copper ion binding"/>
    <property type="evidence" value="ECO:0007669"/>
    <property type="project" value="InterPro"/>
</dbReference>
<keyword evidence="6" id="KW-0175">Coiled coil</keyword>
<dbReference type="Gene3D" id="1.10.1660.10">
    <property type="match status" value="1"/>
</dbReference>
<comment type="subcellular location">
    <subcellularLocation>
        <location evidence="1">Cytoplasm</location>
    </subcellularLocation>
</comment>
<dbReference type="AlphaFoldDB" id="A0A380WGW3"/>
<evidence type="ECO:0000256" key="1">
    <source>
        <dbReference type="ARBA" id="ARBA00004496"/>
    </source>
</evidence>
<gene>
    <name evidence="8" type="primary">hmrR_1</name>
    <name evidence="8" type="ORF">NCTC10684_01431</name>
</gene>
<protein>
    <submittedName>
        <fullName evidence="8">Copper export regulator</fullName>
    </submittedName>
</protein>
<evidence type="ECO:0000313" key="8">
    <source>
        <dbReference type="EMBL" id="SUU88223.1"/>
    </source>
</evidence>
<feature type="coiled-coil region" evidence="6">
    <location>
        <begin position="80"/>
        <end position="110"/>
    </location>
</feature>
<dbReference type="NCBIfam" id="TIGR02044">
    <property type="entry name" value="CueR"/>
    <property type="match status" value="1"/>
</dbReference>
<proteinExistence type="predicted"/>
<dbReference type="SUPFAM" id="SSF46955">
    <property type="entry name" value="Putative DNA-binding domain"/>
    <property type="match status" value="1"/>
</dbReference>
<dbReference type="PANTHER" id="PTHR30204:SF94">
    <property type="entry name" value="HEAVY METAL-DEPENDENT TRANSCRIPTIONAL REGULATOR HI_0293-RELATED"/>
    <property type="match status" value="1"/>
</dbReference>
<keyword evidence="3" id="KW-0805">Transcription regulation</keyword>
<dbReference type="PANTHER" id="PTHR30204">
    <property type="entry name" value="REDOX-CYCLING DRUG-SENSING TRANSCRIPTIONAL ACTIVATOR SOXR"/>
    <property type="match status" value="1"/>
</dbReference>
<dbReference type="Pfam" id="PF00376">
    <property type="entry name" value="MerR"/>
    <property type="match status" value="1"/>
</dbReference>
<dbReference type="OrthoDB" id="9802944at2"/>
<evidence type="ECO:0000256" key="2">
    <source>
        <dbReference type="ARBA" id="ARBA00022490"/>
    </source>
</evidence>
<evidence type="ECO:0000313" key="9">
    <source>
        <dbReference type="Proteomes" id="UP000254701"/>
    </source>
</evidence>
<dbReference type="RefSeq" id="WP_115730592.1">
    <property type="nucleotide sequence ID" value="NZ_BAAAVY010000010.1"/>
</dbReference>
<keyword evidence="4" id="KW-0238">DNA-binding</keyword>
<keyword evidence="5" id="KW-0804">Transcription</keyword>
<accession>A0A380WGW3</accession>
<dbReference type="CDD" id="cd01108">
    <property type="entry name" value="HTH_CueR"/>
    <property type="match status" value="1"/>
</dbReference>
<evidence type="ECO:0000256" key="4">
    <source>
        <dbReference type="ARBA" id="ARBA00023125"/>
    </source>
</evidence>
<name>A0A380WGW3_AMIAI</name>
<dbReference type="GO" id="GO:0003700">
    <property type="term" value="F:DNA-binding transcription factor activity"/>
    <property type="evidence" value="ECO:0007669"/>
    <property type="project" value="InterPro"/>
</dbReference>
<dbReference type="Proteomes" id="UP000254701">
    <property type="component" value="Unassembled WGS sequence"/>
</dbReference>
<dbReference type="InterPro" id="IPR015358">
    <property type="entry name" value="Tscrpt_reg_MerR_DNA-bd"/>
</dbReference>
<dbReference type="SMART" id="SM00422">
    <property type="entry name" value="HTH_MERR"/>
    <property type="match status" value="1"/>
</dbReference>